<dbReference type="EMBL" id="BART01002727">
    <property type="protein sequence ID" value="GAG66896.1"/>
    <property type="molecule type" value="Genomic_DNA"/>
</dbReference>
<dbReference type="InterPro" id="IPR036206">
    <property type="entry name" value="ThiamineP_synth_sf"/>
</dbReference>
<dbReference type="PANTHER" id="PTHR30217:SF10">
    <property type="entry name" value="23S RRNA 5-HYDROXYCYTIDINE C2501 SYNTHASE"/>
    <property type="match status" value="1"/>
</dbReference>
<dbReference type="AlphaFoldDB" id="X1B4E2"/>
<reference evidence="1" key="1">
    <citation type="journal article" date="2014" name="Front. Microbiol.">
        <title>High frequency of phylogenetically diverse reductive dehalogenase-homologous genes in deep subseafloor sedimentary metagenomes.</title>
        <authorList>
            <person name="Kawai M."/>
            <person name="Futagami T."/>
            <person name="Toyoda A."/>
            <person name="Takaki Y."/>
            <person name="Nishi S."/>
            <person name="Hori S."/>
            <person name="Arai W."/>
            <person name="Tsubouchi T."/>
            <person name="Morono Y."/>
            <person name="Uchiyama I."/>
            <person name="Ito T."/>
            <person name="Fujiyama A."/>
            <person name="Inagaki F."/>
            <person name="Takami H."/>
        </authorList>
    </citation>
    <scope>NUCLEOTIDE SEQUENCE</scope>
    <source>
        <strain evidence="1">Expedition CK06-06</strain>
    </source>
</reference>
<feature type="non-terminal residue" evidence="1">
    <location>
        <position position="380"/>
    </location>
</feature>
<sequence>MRLLAPTNWDEALIAPLSKMGADIQIYGVLPTTMVGSGGAGPDIPKMTREQAEEYIKVAHSAGLTFDYLLNAPCMNNMEWDENTHRELLKHLEWFSSAGVDNVTVAIPYLLELIKKQFPHLNVRVSTIAKVNSVARAQLFESLGADSITLDAHINRDFKLLKAIKSAVKCELSVLMNNLCLYQCPYEYYHYNTLGHASQNYNPLNGFHIDYCVLRCTIDRLCDTSQIIKARWIRPEDIHVYEEIGIDVFKISGRSMPTESILNAAAAYSSRQYQGNLYDILNALDPTIKCASTASPSTQITTIASPPKVYIDNQALDGFIDFFKKQDCLSGCSHCDYCQKIADKVVRLERREVDEYVSGLKNFLNDLTSSRIFHPVSTRR</sequence>
<dbReference type="SUPFAM" id="SSF51391">
    <property type="entry name" value="Thiamin phosphate synthase"/>
    <property type="match status" value="1"/>
</dbReference>
<dbReference type="InterPro" id="IPR001539">
    <property type="entry name" value="Peptidase_U32"/>
</dbReference>
<gene>
    <name evidence="1" type="ORF">S01H4_08086</name>
</gene>
<evidence type="ECO:0000313" key="1">
    <source>
        <dbReference type="EMBL" id="GAG66896.1"/>
    </source>
</evidence>
<comment type="caution">
    <text evidence="1">The sequence shown here is derived from an EMBL/GenBank/DDBJ whole genome shotgun (WGS) entry which is preliminary data.</text>
</comment>
<dbReference type="InterPro" id="IPR051454">
    <property type="entry name" value="RNA/ubiquinone_mod_enzymes"/>
</dbReference>
<protein>
    <recommendedName>
        <fullName evidence="2">Peptidase U32 collagenase domain-containing protein</fullName>
    </recommendedName>
</protein>
<name>X1B4E2_9ZZZZ</name>
<evidence type="ECO:0008006" key="2">
    <source>
        <dbReference type="Google" id="ProtNLM"/>
    </source>
</evidence>
<dbReference type="Pfam" id="PF01136">
    <property type="entry name" value="Peptidase_U32"/>
    <property type="match status" value="1"/>
</dbReference>
<organism evidence="1">
    <name type="scientific">marine sediment metagenome</name>
    <dbReference type="NCBI Taxonomy" id="412755"/>
    <lineage>
        <taxon>unclassified sequences</taxon>
        <taxon>metagenomes</taxon>
        <taxon>ecological metagenomes</taxon>
    </lineage>
</organism>
<dbReference type="PANTHER" id="PTHR30217">
    <property type="entry name" value="PEPTIDASE U32 FAMILY"/>
    <property type="match status" value="1"/>
</dbReference>
<proteinExistence type="predicted"/>
<accession>X1B4E2</accession>